<dbReference type="InterPro" id="IPR042099">
    <property type="entry name" value="ANL_N_sf"/>
</dbReference>
<evidence type="ECO:0000313" key="3">
    <source>
        <dbReference type="EMBL" id="ORW02252.1"/>
    </source>
</evidence>
<dbReference type="OrthoDB" id="9803968at2"/>
<feature type="domain" description="AMP-binding enzyme C-terminal" evidence="2">
    <location>
        <begin position="406"/>
        <end position="479"/>
    </location>
</feature>
<keyword evidence="4" id="KW-1185">Reference proteome</keyword>
<dbReference type="Pfam" id="PF13193">
    <property type="entry name" value="AMP-binding_C"/>
    <property type="match status" value="1"/>
</dbReference>
<dbReference type="PANTHER" id="PTHR43767:SF1">
    <property type="entry name" value="NONRIBOSOMAL PEPTIDE SYNTHASE PES1 (EUROFUNG)-RELATED"/>
    <property type="match status" value="1"/>
</dbReference>
<name>A0A1X1XTR0_9MYCO</name>
<dbReference type="InterPro" id="IPR045851">
    <property type="entry name" value="AMP-bd_C_sf"/>
</dbReference>
<dbReference type="Proteomes" id="UP000193487">
    <property type="component" value="Unassembled WGS sequence"/>
</dbReference>
<dbReference type="SUPFAM" id="SSF56801">
    <property type="entry name" value="Acetyl-CoA synthetase-like"/>
    <property type="match status" value="1"/>
</dbReference>
<dbReference type="InterPro" id="IPR025110">
    <property type="entry name" value="AMP-bd_C"/>
</dbReference>
<evidence type="ECO:0000313" key="4">
    <source>
        <dbReference type="Proteomes" id="UP000193487"/>
    </source>
</evidence>
<reference evidence="3 4" key="1">
    <citation type="submission" date="2016-01" db="EMBL/GenBank/DDBJ databases">
        <title>The new phylogeny of the genus Mycobacterium.</title>
        <authorList>
            <person name="Tarcisio F."/>
            <person name="Conor M."/>
            <person name="Antonella G."/>
            <person name="Elisabetta G."/>
            <person name="Giulia F.S."/>
            <person name="Sara T."/>
            <person name="Anna F."/>
            <person name="Clotilde B."/>
            <person name="Roberto B."/>
            <person name="Veronica D.S."/>
            <person name="Fabio R."/>
            <person name="Monica P."/>
            <person name="Olivier J."/>
            <person name="Enrico T."/>
            <person name="Nicola S."/>
        </authorList>
    </citation>
    <scope>NUCLEOTIDE SEQUENCE [LARGE SCALE GENOMIC DNA]</scope>
    <source>
        <strain evidence="3 4">DSM 45166</strain>
    </source>
</reference>
<dbReference type="PANTHER" id="PTHR43767">
    <property type="entry name" value="LONG-CHAIN-FATTY-ACID--COA LIGASE"/>
    <property type="match status" value="1"/>
</dbReference>
<dbReference type="InterPro" id="IPR000873">
    <property type="entry name" value="AMP-dep_synth/lig_dom"/>
</dbReference>
<proteinExistence type="predicted"/>
<protein>
    <submittedName>
        <fullName evidence="3">Feruloyl-CoA synthetase</fullName>
    </submittedName>
</protein>
<dbReference type="EMBL" id="LQPE01000135">
    <property type="protein sequence ID" value="ORW02252.1"/>
    <property type="molecule type" value="Genomic_DNA"/>
</dbReference>
<comment type="caution">
    <text evidence="3">The sequence shown here is derived from an EMBL/GenBank/DDBJ whole genome shotgun (WGS) entry which is preliminary data.</text>
</comment>
<accession>A0A1X1XTR0</accession>
<gene>
    <name evidence="3" type="ORF">AWC14_07315</name>
</gene>
<dbReference type="InterPro" id="IPR050237">
    <property type="entry name" value="ATP-dep_AMP-bd_enzyme"/>
</dbReference>
<dbReference type="GO" id="GO:0016878">
    <property type="term" value="F:acid-thiol ligase activity"/>
    <property type="evidence" value="ECO:0007669"/>
    <property type="project" value="UniProtKB-ARBA"/>
</dbReference>
<evidence type="ECO:0000259" key="2">
    <source>
        <dbReference type="Pfam" id="PF13193"/>
    </source>
</evidence>
<dbReference type="Pfam" id="PF00501">
    <property type="entry name" value="AMP-binding"/>
    <property type="match status" value="1"/>
</dbReference>
<dbReference type="STRING" id="487514.A5707_20365"/>
<dbReference type="RefSeq" id="WP_045373738.1">
    <property type="nucleotide sequence ID" value="NZ_BBKA01000009.1"/>
</dbReference>
<dbReference type="AlphaFoldDB" id="A0A1X1XTR0"/>
<feature type="domain" description="AMP-dependent synthetase/ligase" evidence="1">
    <location>
        <begin position="23"/>
        <end position="351"/>
    </location>
</feature>
<dbReference type="Gene3D" id="3.40.50.12780">
    <property type="entry name" value="N-terminal domain of ligase-like"/>
    <property type="match status" value="1"/>
</dbReference>
<organism evidence="3 4">
    <name type="scientific">Mycobacterium kyorinense</name>
    <dbReference type="NCBI Taxonomy" id="487514"/>
    <lineage>
        <taxon>Bacteria</taxon>
        <taxon>Bacillati</taxon>
        <taxon>Actinomycetota</taxon>
        <taxon>Actinomycetes</taxon>
        <taxon>Mycobacteriales</taxon>
        <taxon>Mycobacteriaceae</taxon>
        <taxon>Mycobacterium</taxon>
    </lineage>
</organism>
<dbReference type="Gene3D" id="3.30.300.30">
    <property type="match status" value="1"/>
</dbReference>
<sequence>MSAERVVIQEEGVPFGRRLHQLAQELGDQPAVTTLAPDGTARTLSFAELDTRANRWGRALAAEGADTGSLVALAIPNSQELILAALGCWKIGAVPVPMRWDLPDWERSRVLGVIDAAVVVDEQSREKLAAKAEGLSADPLPTVVSPTVNGICSSGSTGLPKVILNLAPALWTPLLSTPFLAAWAPVDLPQTILVPGPMYHTNGFAPLSNLLGGDRLVVLEKFDAARVVDAIEQYRITNFTATPTMLSRIAALPHIDRRDLSSVVWILAGAAVMPHALMRTWFGLLSPEQIVMAYGMTENLGLTALRGDEWLAHPGSVGRGFRDTEIRILDPQGNALPPGQLGEIYLRAPMSAGYRYLGGAPPLPSTPGGFRSAGDIGHLDADGYLYVADRRADMIITGGANVFPAEVECALAEHDQIADVVVIGLSDPQWGRRVHAVVQATAPLTEQQVIDFAKTRLAAYKVPKTVEFVDEIPRTAATKINRSAMIEARGG</sequence>
<evidence type="ECO:0000259" key="1">
    <source>
        <dbReference type="Pfam" id="PF00501"/>
    </source>
</evidence>